<sequence length="353" mass="40295">DDASQTDPVAAAQRSKRRIQALEAEVEALREGSKKRRADASTTVNRGRLLRRVVSLFDHVPDLIRENDRREALADDMLGDDQEEEDAFVPERLYRGYLRLVQYLPWMKEKLATADPLDLQVIYKELRKGADGARGDDTASLKGVVVTWLTEMFHPVEPALTAHNKTDRGLQHDVTGRLLCPIDYDWDSDEIKTQVRERHPDYLVTADSFPRFLYDTTKAYDPFNVENGLFKSTLLLRTFMFLFTSPTSAQGASAEDAQPGQHADRTSTRSHLRFALSSVSTWRGTDGDFDYEEFYNIIVEFFEAPPSRGAEHRVKELLLWWDRKVFGRQRVMAVPDARCVSLSVARLAAQRLA</sequence>
<name>A0ACB8AW25_9AGAM</name>
<gene>
    <name evidence="1" type="ORF">BV22DRAFT_978092</name>
</gene>
<evidence type="ECO:0000313" key="1">
    <source>
        <dbReference type="EMBL" id="KAH7917379.1"/>
    </source>
</evidence>
<organism evidence="1 2">
    <name type="scientific">Leucogyrophana mollusca</name>
    <dbReference type="NCBI Taxonomy" id="85980"/>
    <lineage>
        <taxon>Eukaryota</taxon>
        <taxon>Fungi</taxon>
        <taxon>Dikarya</taxon>
        <taxon>Basidiomycota</taxon>
        <taxon>Agaricomycotina</taxon>
        <taxon>Agaricomycetes</taxon>
        <taxon>Agaricomycetidae</taxon>
        <taxon>Boletales</taxon>
        <taxon>Boletales incertae sedis</taxon>
        <taxon>Leucogyrophana</taxon>
    </lineage>
</organism>
<reference evidence="1" key="1">
    <citation type="journal article" date="2021" name="New Phytol.">
        <title>Evolutionary innovations through gain and loss of genes in the ectomycorrhizal Boletales.</title>
        <authorList>
            <person name="Wu G."/>
            <person name="Miyauchi S."/>
            <person name="Morin E."/>
            <person name="Kuo A."/>
            <person name="Drula E."/>
            <person name="Varga T."/>
            <person name="Kohler A."/>
            <person name="Feng B."/>
            <person name="Cao Y."/>
            <person name="Lipzen A."/>
            <person name="Daum C."/>
            <person name="Hundley H."/>
            <person name="Pangilinan J."/>
            <person name="Johnson J."/>
            <person name="Barry K."/>
            <person name="LaButti K."/>
            <person name="Ng V."/>
            <person name="Ahrendt S."/>
            <person name="Min B."/>
            <person name="Choi I.G."/>
            <person name="Park H."/>
            <person name="Plett J.M."/>
            <person name="Magnuson J."/>
            <person name="Spatafora J.W."/>
            <person name="Nagy L.G."/>
            <person name="Henrissat B."/>
            <person name="Grigoriev I.V."/>
            <person name="Yang Z.L."/>
            <person name="Xu J."/>
            <person name="Martin F.M."/>
        </authorList>
    </citation>
    <scope>NUCLEOTIDE SEQUENCE</scope>
    <source>
        <strain evidence="1">KUC20120723A-06</strain>
    </source>
</reference>
<keyword evidence="2" id="KW-1185">Reference proteome</keyword>
<dbReference type="Proteomes" id="UP000790709">
    <property type="component" value="Unassembled WGS sequence"/>
</dbReference>
<feature type="non-terminal residue" evidence="1">
    <location>
        <position position="1"/>
    </location>
</feature>
<comment type="caution">
    <text evidence="1">The sequence shown here is derived from an EMBL/GenBank/DDBJ whole genome shotgun (WGS) entry which is preliminary data.</text>
</comment>
<dbReference type="EMBL" id="MU267091">
    <property type="protein sequence ID" value="KAH7917379.1"/>
    <property type="molecule type" value="Genomic_DNA"/>
</dbReference>
<accession>A0ACB8AW25</accession>
<feature type="non-terminal residue" evidence="1">
    <location>
        <position position="353"/>
    </location>
</feature>
<protein>
    <submittedName>
        <fullName evidence="1">Uncharacterized protein</fullName>
    </submittedName>
</protein>
<proteinExistence type="predicted"/>
<evidence type="ECO:0000313" key="2">
    <source>
        <dbReference type="Proteomes" id="UP000790709"/>
    </source>
</evidence>